<comment type="caution">
    <text evidence="2">The sequence shown here is derived from an EMBL/GenBank/DDBJ whole genome shotgun (WGS) entry which is preliminary data.</text>
</comment>
<protein>
    <recommendedName>
        <fullName evidence="4">Integral membrane protein</fullName>
    </recommendedName>
</protein>
<feature type="transmembrane region" description="Helical" evidence="1">
    <location>
        <begin position="53"/>
        <end position="73"/>
    </location>
</feature>
<gene>
    <name evidence="2" type="ORF">ACFP1L_14465</name>
</gene>
<feature type="transmembrane region" description="Helical" evidence="1">
    <location>
        <begin position="6"/>
        <end position="22"/>
    </location>
</feature>
<dbReference type="RefSeq" id="WP_087509405.1">
    <property type="nucleotide sequence ID" value="NZ_JBHSSE010000048.1"/>
</dbReference>
<evidence type="ECO:0008006" key="4">
    <source>
        <dbReference type="Google" id="ProtNLM"/>
    </source>
</evidence>
<sequence length="99" mass="11555">MNIFSALLWVIVIVATILQYVLGYFNKKILGAIFPIVFTFFLIILFFKGKDPNFFQSVVVFIIGNIWLIGYFISGNNKRKKKIEKEMNIMKAKDISRKK</sequence>
<evidence type="ECO:0000313" key="2">
    <source>
        <dbReference type="EMBL" id="MFC6203067.1"/>
    </source>
</evidence>
<name>A0ABW1SN18_9LACO</name>
<keyword evidence="1" id="KW-0812">Transmembrane</keyword>
<organism evidence="2 3">
    <name type="scientific">Lactiplantibacillus nangangensis</name>
    <dbReference type="NCBI Taxonomy" id="2559917"/>
    <lineage>
        <taxon>Bacteria</taxon>
        <taxon>Bacillati</taxon>
        <taxon>Bacillota</taxon>
        <taxon>Bacilli</taxon>
        <taxon>Lactobacillales</taxon>
        <taxon>Lactobacillaceae</taxon>
        <taxon>Lactiplantibacillus</taxon>
    </lineage>
</organism>
<evidence type="ECO:0000313" key="3">
    <source>
        <dbReference type="Proteomes" id="UP001596171"/>
    </source>
</evidence>
<proteinExistence type="predicted"/>
<dbReference type="Proteomes" id="UP001596171">
    <property type="component" value="Unassembled WGS sequence"/>
</dbReference>
<keyword evidence="3" id="KW-1185">Reference proteome</keyword>
<feature type="transmembrane region" description="Helical" evidence="1">
    <location>
        <begin position="29"/>
        <end position="47"/>
    </location>
</feature>
<keyword evidence="1" id="KW-0472">Membrane</keyword>
<evidence type="ECO:0000256" key="1">
    <source>
        <dbReference type="SAM" id="Phobius"/>
    </source>
</evidence>
<reference evidence="3" key="1">
    <citation type="journal article" date="2019" name="Int. J. Syst. Evol. Microbiol.">
        <title>The Global Catalogue of Microorganisms (GCM) 10K type strain sequencing project: providing services to taxonomists for standard genome sequencing and annotation.</title>
        <authorList>
            <consortium name="The Broad Institute Genomics Platform"/>
            <consortium name="The Broad Institute Genome Sequencing Center for Infectious Disease"/>
            <person name="Wu L."/>
            <person name="Ma J."/>
        </authorList>
    </citation>
    <scope>NUCLEOTIDE SEQUENCE [LARGE SCALE GENOMIC DNA]</scope>
    <source>
        <strain evidence="3">CCM 8930</strain>
    </source>
</reference>
<accession>A0ABW1SN18</accession>
<dbReference type="EMBL" id="JBHSSE010000048">
    <property type="protein sequence ID" value="MFC6203067.1"/>
    <property type="molecule type" value="Genomic_DNA"/>
</dbReference>
<keyword evidence="1" id="KW-1133">Transmembrane helix</keyword>